<sequence length="123" mass="13934">MHVQERNPQCAGVMMLHVLFCYSLVYGLCTVSLDSNITGAIVQYHGTAHGLARVMYWVKCDQLRLDLCGTVSAHFDGTTPLHGQSRIYHNENEQNRKIWPKLVTATSKALISRLRVYQDLDTI</sequence>
<dbReference type="AlphaFoldDB" id="A0ABD0LFA9"/>
<organism evidence="2 3">
    <name type="scientific">Batillaria attramentaria</name>
    <dbReference type="NCBI Taxonomy" id="370345"/>
    <lineage>
        <taxon>Eukaryota</taxon>
        <taxon>Metazoa</taxon>
        <taxon>Spiralia</taxon>
        <taxon>Lophotrochozoa</taxon>
        <taxon>Mollusca</taxon>
        <taxon>Gastropoda</taxon>
        <taxon>Caenogastropoda</taxon>
        <taxon>Sorbeoconcha</taxon>
        <taxon>Cerithioidea</taxon>
        <taxon>Batillariidae</taxon>
        <taxon>Batillaria</taxon>
    </lineage>
</organism>
<keyword evidence="3" id="KW-1185">Reference proteome</keyword>
<reference evidence="2 3" key="1">
    <citation type="journal article" date="2023" name="Sci. Data">
        <title>Genome assembly of the Korean intertidal mud-creeper Batillaria attramentaria.</title>
        <authorList>
            <person name="Patra A.K."/>
            <person name="Ho P.T."/>
            <person name="Jun S."/>
            <person name="Lee S.J."/>
            <person name="Kim Y."/>
            <person name="Won Y.J."/>
        </authorList>
    </citation>
    <scope>NUCLEOTIDE SEQUENCE [LARGE SCALE GENOMIC DNA]</scope>
    <source>
        <strain evidence="2">Wonlab-2016</strain>
    </source>
</reference>
<protein>
    <recommendedName>
        <fullName evidence="4">Secreted protein</fullName>
    </recommendedName>
</protein>
<evidence type="ECO:0000313" key="2">
    <source>
        <dbReference type="EMBL" id="KAK7498176.1"/>
    </source>
</evidence>
<keyword evidence="1" id="KW-0812">Transmembrane</keyword>
<evidence type="ECO:0008006" key="4">
    <source>
        <dbReference type="Google" id="ProtNLM"/>
    </source>
</evidence>
<evidence type="ECO:0000313" key="3">
    <source>
        <dbReference type="Proteomes" id="UP001519460"/>
    </source>
</evidence>
<keyword evidence="1" id="KW-1133">Transmembrane helix</keyword>
<feature type="transmembrane region" description="Helical" evidence="1">
    <location>
        <begin position="12"/>
        <end position="33"/>
    </location>
</feature>
<gene>
    <name evidence="2" type="ORF">BaRGS_00010436</name>
</gene>
<accession>A0ABD0LFA9</accession>
<evidence type="ECO:0000256" key="1">
    <source>
        <dbReference type="SAM" id="Phobius"/>
    </source>
</evidence>
<dbReference type="Proteomes" id="UP001519460">
    <property type="component" value="Unassembled WGS sequence"/>
</dbReference>
<comment type="caution">
    <text evidence="2">The sequence shown here is derived from an EMBL/GenBank/DDBJ whole genome shotgun (WGS) entry which is preliminary data.</text>
</comment>
<proteinExistence type="predicted"/>
<name>A0ABD0LFA9_9CAEN</name>
<keyword evidence="1" id="KW-0472">Membrane</keyword>
<dbReference type="EMBL" id="JACVVK020000052">
    <property type="protein sequence ID" value="KAK7498176.1"/>
    <property type="molecule type" value="Genomic_DNA"/>
</dbReference>